<feature type="DNA-binding region" description="H-T-H motif" evidence="2">
    <location>
        <begin position="43"/>
        <end position="62"/>
    </location>
</feature>
<evidence type="ECO:0000256" key="3">
    <source>
        <dbReference type="SAM" id="MobiDB-lite"/>
    </source>
</evidence>
<dbReference type="PROSITE" id="PS50977">
    <property type="entry name" value="HTH_TETR_2"/>
    <property type="match status" value="1"/>
</dbReference>
<dbReference type="RefSeq" id="WP_051194520.1">
    <property type="nucleotide sequence ID" value="NZ_JBIAQY010000017.1"/>
</dbReference>
<dbReference type="Gene3D" id="1.10.10.60">
    <property type="entry name" value="Homeodomain-like"/>
    <property type="match status" value="1"/>
</dbReference>
<keyword evidence="1 2" id="KW-0238">DNA-binding</keyword>
<accession>A0ABW6SDG8</accession>
<organism evidence="5 6">
    <name type="scientific">Nocardia jiangxiensis</name>
    <dbReference type="NCBI Taxonomy" id="282685"/>
    <lineage>
        <taxon>Bacteria</taxon>
        <taxon>Bacillati</taxon>
        <taxon>Actinomycetota</taxon>
        <taxon>Actinomycetes</taxon>
        <taxon>Mycobacteriales</taxon>
        <taxon>Nocardiaceae</taxon>
        <taxon>Nocardia</taxon>
    </lineage>
</organism>
<reference evidence="5 6" key="1">
    <citation type="submission" date="2024-10" db="EMBL/GenBank/DDBJ databases">
        <title>The Natural Products Discovery Center: Release of the First 8490 Sequenced Strains for Exploring Actinobacteria Biosynthetic Diversity.</title>
        <authorList>
            <person name="Kalkreuter E."/>
            <person name="Kautsar S.A."/>
            <person name="Yang D."/>
            <person name="Bader C.D."/>
            <person name="Teijaro C.N."/>
            <person name="Fluegel L."/>
            <person name="Davis C.M."/>
            <person name="Simpson J.R."/>
            <person name="Lauterbach L."/>
            <person name="Steele A.D."/>
            <person name="Gui C."/>
            <person name="Meng S."/>
            <person name="Li G."/>
            <person name="Viehrig K."/>
            <person name="Ye F."/>
            <person name="Su P."/>
            <person name="Kiefer A.F."/>
            <person name="Nichols A."/>
            <person name="Cepeda A.J."/>
            <person name="Yan W."/>
            <person name="Fan B."/>
            <person name="Jiang Y."/>
            <person name="Adhikari A."/>
            <person name="Zheng C.-J."/>
            <person name="Schuster L."/>
            <person name="Cowan T.M."/>
            <person name="Smanski M.J."/>
            <person name="Chevrette M.G."/>
            <person name="De Carvalho L.P.S."/>
            <person name="Shen B."/>
        </authorList>
    </citation>
    <scope>NUCLEOTIDE SEQUENCE [LARGE SCALE GENOMIC DNA]</scope>
    <source>
        <strain evidence="5 6">NPDC002593</strain>
    </source>
</reference>
<feature type="domain" description="HTH tetR-type" evidence="4">
    <location>
        <begin position="20"/>
        <end position="80"/>
    </location>
</feature>
<dbReference type="Gene3D" id="1.10.357.10">
    <property type="entry name" value="Tetracycline Repressor, domain 2"/>
    <property type="match status" value="1"/>
</dbReference>
<dbReference type="SUPFAM" id="SSF46689">
    <property type="entry name" value="Homeodomain-like"/>
    <property type="match status" value="1"/>
</dbReference>
<evidence type="ECO:0000313" key="6">
    <source>
        <dbReference type="Proteomes" id="UP001601992"/>
    </source>
</evidence>
<dbReference type="EMBL" id="JBIAQY010000017">
    <property type="protein sequence ID" value="MFF3573229.1"/>
    <property type="molecule type" value="Genomic_DNA"/>
</dbReference>
<evidence type="ECO:0000256" key="1">
    <source>
        <dbReference type="ARBA" id="ARBA00023125"/>
    </source>
</evidence>
<dbReference type="PRINTS" id="PR00455">
    <property type="entry name" value="HTHTETR"/>
</dbReference>
<name>A0ABW6SDG8_9NOCA</name>
<evidence type="ECO:0000259" key="4">
    <source>
        <dbReference type="PROSITE" id="PS50977"/>
    </source>
</evidence>
<feature type="region of interest" description="Disordered" evidence="3">
    <location>
        <begin position="1"/>
        <end position="21"/>
    </location>
</feature>
<comment type="caution">
    <text evidence="5">The sequence shown here is derived from an EMBL/GenBank/DDBJ whole genome shotgun (WGS) entry which is preliminary data.</text>
</comment>
<gene>
    <name evidence="5" type="ORF">ACFYXQ_36255</name>
</gene>
<sequence>MLTDVSERIEQAETRGERKERTRQALLEGTLALAAERGFAALSLREVARSAGIVPTAFYRHFGSLDELGTTLVDEGVRQLRLALRDLRRTPDARLAETVRFVFTQIAGRDALYGFLIRERHGGSAALRSAIAIEMQLITRELVVDLSRLRALDSWSPEDLELAADLIVSTVASHIADYVAALPRERPELVERTVRQVRLIALGMAQWRSTPSR</sequence>
<dbReference type="Pfam" id="PF00440">
    <property type="entry name" value="TetR_N"/>
    <property type="match status" value="1"/>
</dbReference>
<dbReference type="InterPro" id="IPR009057">
    <property type="entry name" value="Homeodomain-like_sf"/>
</dbReference>
<evidence type="ECO:0000313" key="5">
    <source>
        <dbReference type="EMBL" id="MFF3573229.1"/>
    </source>
</evidence>
<dbReference type="PANTHER" id="PTHR47752">
    <property type="entry name" value="HTH-TYPE TRANSCRIPTIONAL REPRESSOR FABR"/>
    <property type="match status" value="1"/>
</dbReference>
<dbReference type="InterPro" id="IPR001647">
    <property type="entry name" value="HTH_TetR"/>
</dbReference>
<keyword evidence="6" id="KW-1185">Reference proteome</keyword>
<dbReference type="InterPro" id="IPR050692">
    <property type="entry name" value="HTH_transcr_repressor_FabR"/>
</dbReference>
<evidence type="ECO:0000256" key="2">
    <source>
        <dbReference type="PROSITE-ProRule" id="PRU00335"/>
    </source>
</evidence>
<protein>
    <submittedName>
        <fullName evidence="5">TetR family transcriptional regulator</fullName>
    </submittedName>
</protein>
<dbReference type="Proteomes" id="UP001601992">
    <property type="component" value="Unassembled WGS sequence"/>
</dbReference>
<proteinExistence type="predicted"/>
<dbReference type="PANTHER" id="PTHR47752:SF1">
    <property type="entry name" value="HTH-TYPE TRANSCRIPTIONAL REPRESSOR FABR"/>
    <property type="match status" value="1"/>
</dbReference>